<dbReference type="GO" id="GO:0004497">
    <property type="term" value="F:monooxygenase activity"/>
    <property type="evidence" value="ECO:0007669"/>
    <property type="project" value="InterPro"/>
</dbReference>
<dbReference type="GO" id="GO:0005506">
    <property type="term" value="F:iron ion binding"/>
    <property type="evidence" value="ECO:0007669"/>
    <property type="project" value="InterPro"/>
</dbReference>
<evidence type="ECO:0000256" key="3">
    <source>
        <dbReference type="ARBA" id="ARBA00022723"/>
    </source>
</evidence>
<feature type="binding site" description="axial binding residue" evidence="6">
    <location>
        <position position="364"/>
    </location>
    <ligand>
        <name>heme</name>
        <dbReference type="ChEBI" id="CHEBI:30413"/>
    </ligand>
    <ligandPart>
        <name>Fe</name>
        <dbReference type="ChEBI" id="CHEBI:18248"/>
    </ligandPart>
</feature>
<dbReference type="Proteomes" id="UP000291151">
    <property type="component" value="Chromosome"/>
</dbReference>
<comment type="cofactor">
    <cofactor evidence="6">
        <name>heme</name>
        <dbReference type="ChEBI" id="CHEBI:30413"/>
    </cofactor>
</comment>
<dbReference type="Gene3D" id="1.10.630.10">
    <property type="entry name" value="Cytochrome P450"/>
    <property type="match status" value="1"/>
</dbReference>
<keyword evidence="5 6" id="KW-0408">Iron</keyword>
<evidence type="ECO:0000256" key="2">
    <source>
        <dbReference type="ARBA" id="ARBA00022617"/>
    </source>
</evidence>
<gene>
    <name evidence="7" type="ORF">DKZ56_04605</name>
</gene>
<protein>
    <submittedName>
        <fullName evidence="7">Cytochrome P450</fullName>
    </submittedName>
</protein>
<evidence type="ECO:0000313" key="7">
    <source>
        <dbReference type="EMBL" id="QBK25199.1"/>
    </source>
</evidence>
<reference evidence="7 8" key="1">
    <citation type="submission" date="2019-02" db="EMBL/GenBank/DDBJ databases">
        <title>Ureibacillus thermophilus.</title>
        <authorList>
            <person name="Sunny J.S."/>
            <person name="Natarajan A."/>
            <person name="Saleena L.M."/>
        </authorList>
    </citation>
    <scope>NUCLEOTIDE SEQUENCE [LARGE SCALE GENOMIC DNA]</scope>
    <source>
        <strain evidence="7 8">LM102</strain>
    </source>
</reference>
<evidence type="ECO:0000313" key="8">
    <source>
        <dbReference type="Proteomes" id="UP000291151"/>
    </source>
</evidence>
<dbReference type="PRINTS" id="PR00463">
    <property type="entry name" value="EP450I"/>
</dbReference>
<dbReference type="EMBL" id="CP036528">
    <property type="protein sequence ID" value="QBK25199.1"/>
    <property type="molecule type" value="Genomic_DNA"/>
</dbReference>
<proteinExistence type="inferred from homology"/>
<dbReference type="PANTHER" id="PTHR24302:SF15">
    <property type="entry name" value="FATTY-ACID PEROXYGENASE"/>
    <property type="match status" value="1"/>
</dbReference>
<name>A0A4P6UPM1_9BACL</name>
<dbReference type="SUPFAM" id="SSF48264">
    <property type="entry name" value="Cytochrome P450"/>
    <property type="match status" value="1"/>
</dbReference>
<dbReference type="RefSeq" id="WP_208651588.1">
    <property type="nucleotide sequence ID" value="NZ_CP036528.1"/>
</dbReference>
<dbReference type="Pfam" id="PF00067">
    <property type="entry name" value="p450"/>
    <property type="match status" value="1"/>
</dbReference>
<sequence>MENINQIPKDEGIDHSLTLLKEGYEYILNRRKNLQTDIFETRILGRKAICLGGKEAARLFYDETKFQRQDAVPNRLIETLFGKNSVQTLDGEAHQHRKKMFLNALTEEKVANFLDIAKIEWEKALDKWSKKEEIIFYEEVKTLLCKAAFKWIGYPIYEENADVFMNELGAMFESSAAIGIEHWMGRIKRNQMEKKMEQLVERIRSNKVQVHPDSILHQFVFYKDLDGRQLDAETAAVEIINIVQPVVAISIYINFLVMALAHFPHERVKLKQHPDYAHFFIQEVRRFYPFLPFVAARAKSSFTWNGYAIQEGTLVLLDIYGTNHDPNLWNNPDEFQPERFAKWKDDRFSLIPQGGGNVKTTHRCPGEQLTIEMMNLALAYLLNKMDYEVPEQDLYITKDDIPSIPKSKVILRNVKRQKESIH</sequence>
<dbReference type="CDD" id="cd11067">
    <property type="entry name" value="CYP152"/>
    <property type="match status" value="1"/>
</dbReference>
<accession>A0A4P6UPM1</accession>
<organism evidence="7 8">
    <name type="scientific">Ureibacillus thermophilus</name>
    <dbReference type="NCBI Taxonomy" id="367743"/>
    <lineage>
        <taxon>Bacteria</taxon>
        <taxon>Bacillati</taxon>
        <taxon>Bacillota</taxon>
        <taxon>Bacilli</taxon>
        <taxon>Bacillales</taxon>
        <taxon>Caryophanaceae</taxon>
        <taxon>Ureibacillus</taxon>
    </lineage>
</organism>
<comment type="similarity">
    <text evidence="1">Belongs to the cytochrome P450 family.</text>
</comment>
<evidence type="ECO:0000256" key="6">
    <source>
        <dbReference type="PIRSR" id="PIRSR602401-1"/>
    </source>
</evidence>
<evidence type="ECO:0000256" key="5">
    <source>
        <dbReference type="ARBA" id="ARBA00023004"/>
    </source>
</evidence>
<dbReference type="InterPro" id="IPR050705">
    <property type="entry name" value="Cytochrome_P450_3A"/>
</dbReference>
<dbReference type="AlphaFoldDB" id="A0A4P6UPM1"/>
<dbReference type="InterPro" id="IPR001128">
    <property type="entry name" value="Cyt_P450"/>
</dbReference>
<keyword evidence="8" id="KW-1185">Reference proteome</keyword>
<evidence type="ECO:0000256" key="4">
    <source>
        <dbReference type="ARBA" id="ARBA00023002"/>
    </source>
</evidence>
<keyword evidence="2 6" id="KW-0349">Heme</keyword>
<keyword evidence="4" id="KW-0560">Oxidoreductase</keyword>
<dbReference type="KEGG" id="uth:DKZ56_04605"/>
<dbReference type="GO" id="GO:0016705">
    <property type="term" value="F:oxidoreductase activity, acting on paired donors, with incorporation or reduction of molecular oxygen"/>
    <property type="evidence" value="ECO:0007669"/>
    <property type="project" value="InterPro"/>
</dbReference>
<dbReference type="InterPro" id="IPR002401">
    <property type="entry name" value="Cyt_P450_E_grp-I"/>
</dbReference>
<evidence type="ECO:0000256" key="1">
    <source>
        <dbReference type="ARBA" id="ARBA00010617"/>
    </source>
</evidence>
<dbReference type="GO" id="GO:0020037">
    <property type="term" value="F:heme binding"/>
    <property type="evidence" value="ECO:0007669"/>
    <property type="project" value="InterPro"/>
</dbReference>
<dbReference type="InterPro" id="IPR036396">
    <property type="entry name" value="Cyt_P450_sf"/>
</dbReference>
<keyword evidence="3 6" id="KW-0479">Metal-binding</keyword>
<dbReference type="PANTHER" id="PTHR24302">
    <property type="entry name" value="CYTOCHROME P450 FAMILY 3"/>
    <property type="match status" value="1"/>
</dbReference>